<protein>
    <submittedName>
        <fullName evidence="3">Putative HNH endonuclease</fullName>
    </submittedName>
</protein>
<feature type="domain" description="DNA endonuclease I-HmuI-like NUMOD-like" evidence="2">
    <location>
        <begin position="139"/>
        <end position="182"/>
    </location>
</feature>
<gene>
    <name evidence="3" type="ORF">RCL2_000148500</name>
</gene>
<evidence type="ECO:0000313" key="4">
    <source>
        <dbReference type="Proteomes" id="UP000615446"/>
    </source>
</evidence>
<name>A0A8H3KV62_9GLOM</name>
<dbReference type="Pfam" id="PF13392">
    <property type="entry name" value="HNH_3"/>
    <property type="match status" value="1"/>
</dbReference>
<reference evidence="3" key="1">
    <citation type="submission" date="2019-10" db="EMBL/GenBank/DDBJ databases">
        <title>Conservation and host-specific expression of non-tandemly repeated heterogenous ribosome RNA gene in arbuscular mycorrhizal fungi.</title>
        <authorList>
            <person name="Maeda T."/>
            <person name="Kobayashi Y."/>
            <person name="Nakagawa T."/>
            <person name="Ezawa T."/>
            <person name="Yamaguchi K."/>
            <person name="Bino T."/>
            <person name="Nishimoto Y."/>
            <person name="Shigenobu S."/>
            <person name="Kawaguchi M."/>
        </authorList>
    </citation>
    <scope>NUCLEOTIDE SEQUENCE</scope>
    <source>
        <strain evidence="3">HR1</strain>
    </source>
</reference>
<feature type="domain" description="HNH nuclease" evidence="1">
    <location>
        <begin position="100"/>
        <end position="137"/>
    </location>
</feature>
<dbReference type="InterPro" id="IPR036388">
    <property type="entry name" value="WH-like_DNA-bd_sf"/>
</dbReference>
<sequence>MLDRSIVQIWDSIWLASKALKISETCISECCSGKQKTSGGWHWMYYKDHIKPNPNEEWREIELDSRKFRVSSLRRIRLSNGEITQGSLHIGYRKVAREGYLIHRLVALAFCPKEEGKEYINHIDGNPINNSTSNLEWQIFDDGSTQEFPSIAEAQRTTGINQSNIGVVCRGLRAYAGGYRWEYVKCNDT</sequence>
<dbReference type="InterPro" id="IPR054307">
    <property type="entry name" value="I-HmuI_NUMOD-like"/>
</dbReference>
<evidence type="ECO:0000313" key="3">
    <source>
        <dbReference type="EMBL" id="GES73982.1"/>
    </source>
</evidence>
<accession>A0A8H3KV62</accession>
<dbReference type="GO" id="GO:0004519">
    <property type="term" value="F:endonuclease activity"/>
    <property type="evidence" value="ECO:0007669"/>
    <property type="project" value="UniProtKB-KW"/>
</dbReference>
<dbReference type="SUPFAM" id="SSF64496">
    <property type="entry name" value="DNA-binding domain of intron-encoded endonucleases"/>
    <property type="match status" value="1"/>
</dbReference>
<dbReference type="InterPro" id="IPR003615">
    <property type="entry name" value="HNH_nuc"/>
</dbReference>
<keyword evidence="3" id="KW-0255">Endonuclease</keyword>
<dbReference type="Gene3D" id="3.90.75.20">
    <property type="match status" value="1"/>
</dbReference>
<keyword evidence="3" id="KW-0540">Nuclease</keyword>
<dbReference type="InterPro" id="IPR044925">
    <property type="entry name" value="His-Me_finger_sf"/>
</dbReference>
<dbReference type="Pfam" id="PF22083">
    <property type="entry name" value="I-HmuI_NUMOD-like"/>
    <property type="match status" value="1"/>
</dbReference>
<comment type="caution">
    <text evidence="3">The sequence shown here is derived from an EMBL/GenBank/DDBJ whole genome shotgun (WGS) entry which is preliminary data.</text>
</comment>
<dbReference type="OrthoDB" id="447635at2759"/>
<dbReference type="EMBL" id="BLAL01000011">
    <property type="protein sequence ID" value="GES73982.1"/>
    <property type="molecule type" value="Genomic_DNA"/>
</dbReference>
<organism evidence="3 4">
    <name type="scientific">Rhizophagus clarus</name>
    <dbReference type="NCBI Taxonomy" id="94130"/>
    <lineage>
        <taxon>Eukaryota</taxon>
        <taxon>Fungi</taxon>
        <taxon>Fungi incertae sedis</taxon>
        <taxon>Mucoromycota</taxon>
        <taxon>Glomeromycotina</taxon>
        <taxon>Glomeromycetes</taxon>
        <taxon>Glomerales</taxon>
        <taxon>Glomeraceae</taxon>
        <taxon>Rhizophagus</taxon>
    </lineage>
</organism>
<dbReference type="SUPFAM" id="SSF54060">
    <property type="entry name" value="His-Me finger endonucleases"/>
    <property type="match status" value="1"/>
</dbReference>
<dbReference type="AlphaFoldDB" id="A0A8H3KV62"/>
<keyword evidence="3" id="KW-0378">Hydrolase</keyword>
<dbReference type="Proteomes" id="UP000615446">
    <property type="component" value="Unassembled WGS sequence"/>
</dbReference>
<evidence type="ECO:0000259" key="2">
    <source>
        <dbReference type="Pfam" id="PF22083"/>
    </source>
</evidence>
<proteinExistence type="predicted"/>
<evidence type="ECO:0000259" key="1">
    <source>
        <dbReference type="Pfam" id="PF13392"/>
    </source>
</evidence>
<dbReference type="Gene3D" id="1.10.10.10">
    <property type="entry name" value="Winged helix-like DNA-binding domain superfamily/Winged helix DNA-binding domain"/>
    <property type="match status" value="1"/>
</dbReference>